<evidence type="ECO:0000259" key="3">
    <source>
        <dbReference type="Pfam" id="PF03221"/>
    </source>
</evidence>
<dbReference type="InterPro" id="IPR009057">
    <property type="entry name" value="Homeodomain-like_sf"/>
</dbReference>
<evidence type="ECO:0000313" key="5">
    <source>
        <dbReference type="Proteomes" id="UP001458880"/>
    </source>
</evidence>
<dbReference type="Proteomes" id="UP001458880">
    <property type="component" value="Unassembled WGS sequence"/>
</dbReference>
<organism evidence="4 5">
    <name type="scientific">Popillia japonica</name>
    <name type="common">Japanese beetle</name>
    <dbReference type="NCBI Taxonomy" id="7064"/>
    <lineage>
        <taxon>Eukaryota</taxon>
        <taxon>Metazoa</taxon>
        <taxon>Ecdysozoa</taxon>
        <taxon>Arthropoda</taxon>
        <taxon>Hexapoda</taxon>
        <taxon>Insecta</taxon>
        <taxon>Pterygota</taxon>
        <taxon>Neoptera</taxon>
        <taxon>Endopterygota</taxon>
        <taxon>Coleoptera</taxon>
        <taxon>Polyphaga</taxon>
        <taxon>Scarabaeiformia</taxon>
        <taxon>Scarabaeidae</taxon>
        <taxon>Rutelinae</taxon>
        <taxon>Popillia</taxon>
    </lineage>
</organism>
<name>A0AAW1IEC6_POPJA</name>
<dbReference type="Pfam" id="PF03221">
    <property type="entry name" value="HTH_Tnp_Tc5"/>
    <property type="match status" value="1"/>
</dbReference>
<dbReference type="GO" id="GO:0003677">
    <property type="term" value="F:DNA binding"/>
    <property type="evidence" value="ECO:0007669"/>
    <property type="project" value="UniProtKB-KW"/>
</dbReference>
<reference evidence="4 5" key="1">
    <citation type="journal article" date="2024" name="BMC Genomics">
        <title>De novo assembly and annotation of Popillia japonica's genome with initial clues to its potential as an invasive pest.</title>
        <authorList>
            <person name="Cucini C."/>
            <person name="Boschi S."/>
            <person name="Funari R."/>
            <person name="Cardaioli E."/>
            <person name="Iannotti N."/>
            <person name="Marturano G."/>
            <person name="Paoli F."/>
            <person name="Bruttini M."/>
            <person name="Carapelli A."/>
            <person name="Frati F."/>
            <person name="Nardi F."/>
        </authorList>
    </citation>
    <scope>NUCLEOTIDE SEQUENCE [LARGE SCALE GENOMIC DNA]</scope>
    <source>
        <strain evidence="4">DMR45628</strain>
    </source>
</reference>
<sequence length="116" mass="13694">MIQQIRRSDICRTCVYDKVDEAVLKWVQLIRHKNVPIWGSLIKEQAIRLSEKLGHTYTYIIQKDISGDRVDVSNMECVQWKSTILKAIMEQFQLKEIFTADETELFLPDKTLTCFR</sequence>
<evidence type="ECO:0000313" key="4">
    <source>
        <dbReference type="EMBL" id="KAK9687713.1"/>
    </source>
</evidence>
<proteinExistence type="predicted"/>
<keyword evidence="2 4" id="KW-0238">DNA-binding</keyword>
<protein>
    <submittedName>
        <fullName evidence="4">Tc5 transposase DNA-binding domain</fullName>
    </submittedName>
</protein>
<accession>A0AAW1IEC6</accession>
<keyword evidence="5" id="KW-1185">Reference proteome</keyword>
<dbReference type="EMBL" id="JASPKY010000628">
    <property type="protein sequence ID" value="KAK9687713.1"/>
    <property type="molecule type" value="Genomic_DNA"/>
</dbReference>
<feature type="domain" description="HTH CENPB-type" evidence="3">
    <location>
        <begin position="16"/>
        <end position="50"/>
    </location>
</feature>
<comment type="caution">
    <text evidence="4">The sequence shown here is derived from an EMBL/GenBank/DDBJ whole genome shotgun (WGS) entry which is preliminary data.</text>
</comment>
<dbReference type="Gene3D" id="1.10.10.60">
    <property type="entry name" value="Homeodomain-like"/>
    <property type="match status" value="1"/>
</dbReference>
<gene>
    <name evidence="4" type="ORF">QE152_g36058</name>
</gene>
<dbReference type="GO" id="GO:0005634">
    <property type="term" value="C:nucleus"/>
    <property type="evidence" value="ECO:0007669"/>
    <property type="project" value="UniProtKB-SubCell"/>
</dbReference>
<dbReference type="InterPro" id="IPR006600">
    <property type="entry name" value="HTH_CenpB_DNA-bd_dom"/>
</dbReference>
<evidence type="ECO:0000256" key="2">
    <source>
        <dbReference type="ARBA" id="ARBA00023125"/>
    </source>
</evidence>
<dbReference type="SUPFAM" id="SSF46689">
    <property type="entry name" value="Homeodomain-like"/>
    <property type="match status" value="1"/>
</dbReference>
<comment type="subcellular location">
    <subcellularLocation>
        <location evidence="1">Nucleus</location>
    </subcellularLocation>
</comment>
<evidence type="ECO:0000256" key="1">
    <source>
        <dbReference type="ARBA" id="ARBA00004123"/>
    </source>
</evidence>
<dbReference type="AlphaFoldDB" id="A0AAW1IEC6"/>